<name>A0A1N7NN46_9GAMM</name>
<accession>A0A1N7NN46</accession>
<dbReference type="InterPro" id="IPR013976">
    <property type="entry name" value="HDOD"/>
</dbReference>
<feature type="domain" description="Response regulatory" evidence="2">
    <location>
        <begin position="6"/>
        <end position="121"/>
    </location>
</feature>
<dbReference type="Pfam" id="PF08668">
    <property type="entry name" value="HDOD"/>
    <property type="match status" value="1"/>
</dbReference>
<dbReference type="PROSITE" id="PS51833">
    <property type="entry name" value="HDOD"/>
    <property type="match status" value="1"/>
</dbReference>
<dbReference type="EMBL" id="FTOE01000010">
    <property type="protein sequence ID" value="SIS99766.1"/>
    <property type="molecule type" value="Genomic_DNA"/>
</dbReference>
<dbReference type="Gene3D" id="3.40.50.2300">
    <property type="match status" value="1"/>
</dbReference>
<evidence type="ECO:0000256" key="1">
    <source>
        <dbReference type="PROSITE-ProRule" id="PRU00169"/>
    </source>
</evidence>
<dbReference type="Gene3D" id="1.10.3210.10">
    <property type="entry name" value="Hypothetical protein af1432"/>
    <property type="match status" value="1"/>
</dbReference>
<proteinExistence type="predicted"/>
<dbReference type="GO" id="GO:0000160">
    <property type="term" value="P:phosphorelay signal transduction system"/>
    <property type="evidence" value="ECO:0007669"/>
    <property type="project" value="InterPro"/>
</dbReference>
<evidence type="ECO:0000259" key="3">
    <source>
        <dbReference type="PROSITE" id="PS51833"/>
    </source>
</evidence>
<dbReference type="SUPFAM" id="SSF52172">
    <property type="entry name" value="CheY-like"/>
    <property type="match status" value="1"/>
</dbReference>
<dbReference type="InterPro" id="IPR014626">
    <property type="entry name" value="Sig_transdc_resp-reg_put"/>
</dbReference>
<dbReference type="Pfam" id="PF00072">
    <property type="entry name" value="Response_reg"/>
    <property type="match status" value="1"/>
</dbReference>
<dbReference type="PROSITE" id="PS50110">
    <property type="entry name" value="RESPONSE_REGULATORY"/>
    <property type="match status" value="1"/>
</dbReference>
<dbReference type="RefSeq" id="WP_076496094.1">
    <property type="nucleotide sequence ID" value="NZ_FTOE01000010.1"/>
</dbReference>
<dbReference type="OrthoDB" id="5755654at2"/>
<dbReference type="SUPFAM" id="SSF109604">
    <property type="entry name" value="HD-domain/PDEase-like"/>
    <property type="match status" value="1"/>
</dbReference>
<sequence>MSNTPKAIFVDDDLNTLNSLRRVLRRHCNDWDIEYCQSPAAALSLMSEFSPWIVVSEKRICEMDGADFLHLVSNQSPEVVRVLLTGAITSEVALDLADIAHMLIAKPFKPESLIELLHRAKCLHELPVSPVMRKQLGSIKRIPVLPRVYARLTSYLKNDMVDLHEVARIISHDSTIMAKIIQLANSSFFGFSRPVSHPHEAVVRLGQGLVKNLVLFFGISKQCDITDIKLRDELLAQAMHIAMISRQLSAACGCLFKETNDSFVLGLLHNIGSLMSSMSFIKIEANDDTTDYCEENAVGAYLLALWEFDEELVKAVLYQNSPQNSDVITPLCCRLHVAKVVNNAQKNGISALSEASGLNYELLQSQGLHDDVVLWINQFESEEQGEN</sequence>
<dbReference type="InterPro" id="IPR052340">
    <property type="entry name" value="RNase_Y/CdgJ"/>
</dbReference>
<dbReference type="Proteomes" id="UP000185999">
    <property type="component" value="Unassembled WGS sequence"/>
</dbReference>
<dbReference type="PANTHER" id="PTHR33525">
    <property type="match status" value="1"/>
</dbReference>
<feature type="domain" description="HDOD" evidence="3">
    <location>
        <begin position="142"/>
        <end position="322"/>
    </location>
</feature>
<evidence type="ECO:0000259" key="2">
    <source>
        <dbReference type="PROSITE" id="PS50110"/>
    </source>
</evidence>
<gene>
    <name evidence="4" type="ORF">SAMN05421760_11079</name>
</gene>
<dbReference type="InterPro" id="IPR011006">
    <property type="entry name" value="CheY-like_superfamily"/>
</dbReference>
<dbReference type="STRING" id="619304.SAMN05421760_11079"/>
<evidence type="ECO:0000313" key="5">
    <source>
        <dbReference type="Proteomes" id="UP000185999"/>
    </source>
</evidence>
<dbReference type="PANTHER" id="PTHR33525:SF5">
    <property type="entry name" value="TWO COMPONENT SIGNAL TRANSDUCTION SYSTEM RESPONSE REGULATOR"/>
    <property type="match status" value="1"/>
</dbReference>
<keyword evidence="5" id="KW-1185">Reference proteome</keyword>
<evidence type="ECO:0000313" key="4">
    <source>
        <dbReference type="EMBL" id="SIS99766.1"/>
    </source>
</evidence>
<dbReference type="AlphaFoldDB" id="A0A1N7NN46"/>
<organism evidence="4 5">
    <name type="scientific">Neptunomonas antarctica</name>
    <dbReference type="NCBI Taxonomy" id="619304"/>
    <lineage>
        <taxon>Bacteria</taxon>
        <taxon>Pseudomonadati</taxon>
        <taxon>Pseudomonadota</taxon>
        <taxon>Gammaproteobacteria</taxon>
        <taxon>Oceanospirillales</taxon>
        <taxon>Oceanospirillaceae</taxon>
        <taxon>Neptunomonas</taxon>
    </lineage>
</organism>
<comment type="caution">
    <text evidence="1">Lacks conserved residue(s) required for the propagation of feature annotation.</text>
</comment>
<dbReference type="InterPro" id="IPR001789">
    <property type="entry name" value="Sig_transdc_resp-reg_receiver"/>
</dbReference>
<reference evidence="5" key="1">
    <citation type="submission" date="2017-01" db="EMBL/GenBank/DDBJ databases">
        <authorList>
            <person name="Varghese N."/>
            <person name="Submissions S."/>
        </authorList>
    </citation>
    <scope>NUCLEOTIDE SEQUENCE [LARGE SCALE GENOMIC DNA]</scope>
    <source>
        <strain evidence="5">DSM 22306</strain>
    </source>
</reference>
<dbReference type="PIRSF" id="PIRSF036883">
    <property type="entry name" value="RR_HD-GYP_mod"/>
    <property type="match status" value="1"/>
</dbReference>
<protein>
    <submittedName>
        <fullName evidence="4">HD-like signal output (HDOD) domain, no enzymatic activity</fullName>
    </submittedName>
</protein>